<keyword evidence="6" id="KW-1185">Reference proteome</keyword>
<sequence>MITITSVMAHFEGARRCLVCSADIRSAFSGRSRGPCRDNSHRICELLPTSLIGHEPIRRLMVYGFSFFAIAVQAAVLSVGNGTVFSVNETVSANQVLVDSGAVLSGDGALTGNLLLKGSLKPGGGAVGIFTVQSNLVCDGGIFELHAVSNTVADTVDVSGMVGGSGLVLLSAIAGVSPQGLAVVLGGAGSDYSGLSVSPGWLIRQEADNLLVHELAHDDDDDGLTDYLETIHGTDLHSGDTDGDNFSDGFEVAHGYNPTNSHNAMVDFIRNNGGTFGLYESNVVVDVAVGQLALETSGGMADLSLQLMKSDDLTTWTNAAPPVEWSIPVEANQQFFRVRAEP</sequence>
<dbReference type="Proteomes" id="UP000366872">
    <property type="component" value="Unassembled WGS sequence"/>
</dbReference>
<evidence type="ECO:0000256" key="1">
    <source>
        <dbReference type="ARBA" id="ARBA00004613"/>
    </source>
</evidence>
<dbReference type="Pfam" id="PF18884">
    <property type="entry name" value="TSP3_bac"/>
    <property type="match status" value="2"/>
</dbReference>
<organism evidence="5 6">
    <name type="scientific">Pontiella desulfatans</name>
    <dbReference type="NCBI Taxonomy" id="2750659"/>
    <lineage>
        <taxon>Bacteria</taxon>
        <taxon>Pseudomonadati</taxon>
        <taxon>Kiritimatiellota</taxon>
        <taxon>Kiritimatiellia</taxon>
        <taxon>Kiritimatiellales</taxon>
        <taxon>Pontiellaceae</taxon>
        <taxon>Pontiella</taxon>
    </lineage>
</organism>
<protein>
    <submittedName>
        <fullName evidence="5">Uncharacterized protein</fullName>
    </submittedName>
</protein>
<comment type="subcellular location">
    <subcellularLocation>
        <location evidence="1">Secreted</location>
    </subcellularLocation>
</comment>
<evidence type="ECO:0000256" key="3">
    <source>
        <dbReference type="ARBA" id="ARBA00022729"/>
    </source>
</evidence>
<gene>
    <name evidence="5" type="ORF">PDESU_01468</name>
</gene>
<evidence type="ECO:0000313" key="5">
    <source>
        <dbReference type="EMBL" id="VGO12914.1"/>
    </source>
</evidence>
<evidence type="ECO:0000256" key="4">
    <source>
        <dbReference type="ARBA" id="ARBA00022837"/>
    </source>
</evidence>
<evidence type="ECO:0000313" key="6">
    <source>
        <dbReference type="Proteomes" id="UP000366872"/>
    </source>
</evidence>
<accession>A0A6C2TZM4</accession>
<proteinExistence type="predicted"/>
<keyword evidence="3" id="KW-0732">Signal</keyword>
<keyword evidence="4" id="KW-0106">Calcium</keyword>
<evidence type="ECO:0000256" key="2">
    <source>
        <dbReference type="ARBA" id="ARBA00022525"/>
    </source>
</evidence>
<keyword evidence="2" id="KW-0964">Secreted</keyword>
<dbReference type="EMBL" id="CAAHFG010000001">
    <property type="protein sequence ID" value="VGO12914.1"/>
    <property type="molecule type" value="Genomic_DNA"/>
</dbReference>
<reference evidence="5 6" key="1">
    <citation type="submission" date="2019-04" db="EMBL/GenBank/DDBJ databases">
        <authorList>
            <person name="Van Vliet M D."/>
        </authorList>
    </citation>
    <scope>NUCLEOTIDE SEQUENCE [LARGE SCALE GENOMIC DNA]</scope>
    <source>
        <strain evidence="5 6">F1</strain>
    </source>
</reference>
<dbReference type="AlphaFoldDB" id="A0A6C2TZM4"/>
<dbReference type="InterPro" id="IPR059100">
    <property type="entry name" value="TSP3_bac"/>
</dbReference>
<name>A0A6C2TZM4_PONDE</name>